<proteinExistence type="predicted"/>
<reference evidence="1" key="1">
    <citation type="submission" date="2016-04" db="EMBL/GenBank/DDBJ databases">
        <authorList>
            <person name="Evans L.H."/>
            <person name="Alamgir A."/>
            <person name="Owens N."/>
            <person name="Weber N.D."/>
            <person name="Virtaneva K."/>
            <person name="Barbian K."/>
            <person name="Babar A."/>
            <person name="Rosenke K."/>
        </authorList>
    </citation>
    <scope>NUCLEOTIDE SEQUENCE</scope>
    <source>
        <strain evidence="1">Nono1</strain>
    </source>
</reference>
<dbReference type="EMBL" id="LT559118">
    <property type="protein sequence ID" value="SBO95352.1"/>
    <property type="molecule type" value="Genomic_DNA"/>
</dbReference>
<dbReference type="AlphaFoldDB" id="A0A1M4E9B3"/>
<accession>A0A1M4E9B3</accession>
<protein>
    <submittedName>
        <fullName evidence="1">Uncharacterized protein</fullName>
    </submittedName>
</protein>
<gene>
    <name evidence="1" type="ORF">BN4615_P4868</name>
</gene>
<sequence length="61" mass="6410">MACEGLVDRASAVRPGSASSFAGRGRYELATAAKAGETLTLTQPFPVSFDPAILTGRRRRA</sequence>
<evidence type="ECO:0000313" key="1">
    <source>
        <dbReference type="EMBL" id="SBO95352.1"/>
    </source>
</evidence>
<name>A0A1M4E9B3_9ACTN</name>
<organism evidence="1">
    <name type="scientific">Nonomuraea gerenzanensis</name>
    <dbReference type="NCBI Taxonomy" id="93944"/>
    <lineage>
        <taxon>Bacteria</taxon>
        <taxon>Bacillati</taxon>
        <taxon>Actinomycetota</taxon>
        <taxon>Actinomycetes</taxon>
        <taxon>Streptosporangiales</taxon>
        <taxon>Streptosporangiaceae</taxon>
        <taxon>Nonomuraea</taxon>
    </lineage>
</organism>